<dbReference type="PROSITE" id="PS50975">
    <property type="entry name" value="ATP_GRASP"/>
    <property type="match status" value="1"/>
</dbReference>
<dbReference type="PANTHER" id="PTHR43585">
    <property type="entry name" value="FUMIPYRROLE BIOSYNTHESIS PROTEIN C"/>
    <property type="match status" value="1"/>
</dbReference>
<dbReference type="Pfam" id="PF13535">
    <property type="entry name" value="ATP-grasp_4"/>
    <property type="match status" value="1"/>
</dbReference>
<evidence type="ECO:0000256" key="4">
    <source>
        <dbReference type="PROSITE-ProRule" id="PRU00409"/>
    </source>
</evidence>
<evidence type="ECO:0000313" key="6">
    <source>
        <dbReference type="EMBL" id="TDP89881.1"/>
    </source>
</evidence>
<name>A0A4R6RSP7_LABRH</name>
<dbReference type="InterPro" id="IPR011761">
    <property type="entry name" value="ATP-grasp"/>
</dbReference>
<dbReference type="GO" id="GO:0005524">
    <property type="term" value="F:ATP binding"/>
    <property type="evidence" value="ECO:0007669"/>
    <property type="project" value="UniProtKB-UniRule"/>
</dbReference>
<dbReference type="Gene3D" id="3.30.470.20">
    <property type="entry name" value="ATP-grasp fold, B domain"/>
    <property type="match status" value="1"/>
</dbReference>
<dbReference type="GO" id="GO:0016874">
    <property type="term" value="F:ligase activity"/>
    <property type="evidence" value="ECO:0007669"/>
    <property type="project" value="UniProtKB-KW"/>
</dbReference>
<dbReference type="GO" id="GO:0046872">
    <property type="term" value="F:metal ion binding"/>
    <property type="evidence" value="ECO:0007669"/>
    <property type="project" value="InterPro"/>
</dbReference>
<reference evidence="6 7" key="1">
    <citation type="submission" date="2019-03" db="EMBL/GenBank/DDBJ databases">
        <title>Genomic Encyclopedia of Type Strains, Phase IV (KMG-IV): sequencing the most valuable type-strain genomes for metagenomic binning, comparative biology and taxonomic classification.</title>
        <authorList>
            <person name="Goeker M."/>
        </authorList>
    </citation>
    <scope>NUCLEOTIDE SEQUENCE [LARGE SCALE GENOMIC DNA]</scope>
    <source>
        <strain evidence="6 7">DSM 45361</strain>
    </source>
</reference>
<protein>
    <submittedName>
        <fullName evidence="6">Biotin carboxylase</fullName>
    </submittedName>
</protein>
<dbReference type="SUPFAM" id="SSF56059">
    <property type="entry name" value="Glutathione synthetase ATP-binding domain-like"/>
    <property type="match status" value="1"/>
</dbReference>
<dbReference type="RefSeq" id="WP_133854296.1">
    <property type="nucleotide sequence ID" value="NZ_SNXZ01000011.1"/>
</dbReference>
<gene>
    <name evidence="6" type="ORF">EV186_1116</name>
</gene>
<dbReference type="InterPro" id="IPR052032">
    <property type="entry name" value="ATP-dep_AA_Ligase"/>
</dbReference>
<accession>A0A4R6RSP7</accession>
<evidence type="ECO:0000259" key="5">
    <source>
        <dbReference type="PROSITE" id="PS50975"/>
    </source>
</evidence>
<proteinExistence type="predicted"/>
<dbReference type="PANTHER" id="PTHR43585:SF2">
    <property type="entry name" value="ATP-GRASP ENZYME FSQD"/>
    <property type="match status" value="1"/>
</dbReference>
<dbReference type="EMBL" id="SNXZ01000011">
    <property type="protein sequence ID" value="TDP89881.1"/>
    <property type="molecule type" value="Genomic_DNA"/>
</dbReference>
<comment type="caution">
    <text evidence="6">The sequence shown here is derived from an EMBL/GenBank/DDBJ whole genome shotgun (WGS) entry which is preliminary data.</text>
</comment>
<evidence type="ECO:0000256" key="2">
    <source>
        <dbReference type="ARBA" id="ARBA00022741"/>
    </source>
</evidence>
<dbReference type="OrthoDB" id="24041at2"/>
<dbReference type="AlphaFoldDB" id="A0A4R6RSP7"/>
<keyword evidence="3 4" id="KW-0067">ATP-binding</keyword>
<keyword evidence="7" id="KW-1185">Reference proteome</keyword>
<dbReference type="InterPro" id="IPR040570">
    <property type="entry name" value="LAL_C2"/>
</dbReference>
<feature type="domain" description="ATP-grasp" evidence="5">
    <location>
        <begin position="112"/>
        <end position="291"/>
    </location>
</feature>
<sequence length="392" mass="40363">MAPVLVLVESNTTGTGRDFALAARSLGLRPVLLTKGERHYPYVAELDLDVVRADTADPAAVVAACAALPGVRGVTSSSEYFIETAARAARELGLPGPDPDAIAVCRDKMAARKRLRHLGPDFAGCVTPDEAAAAAARLGAVVVKPARGSGSIGVRACASSDEAREWTQRLLADGATEVVVEQEIVGPEFSVEVLAGEVVCVTAKHLGPAPFFVEYGHDVPAAAPDAIAEAAKTALAACGLGDGTAHVELRWAHGRPWLIEINPRLAGGLIPRLVRHALGRDLVTEVVAAAAGMPVDRRPGTHTHASIRFLVPGAGTVTEVSGVDEARVMPGVLEAVCTAAVGQDLETTGSFTDRRGYVVALGPTAATAAARADAAHARIRIAVAPAAVPASR</sequence>
<dbReference type="Proteomes" id="UP000295444">
    <property type="component" value="Unassembled WGS sequence"/>
</dbReference>
<evidence type="ECO:0000313" key="7">
    <source>
        <dbReference type="Proteomes" id="UP000295444"/>
    </source>
</evidence>
<dbReference type="Pfam" id="PF18603">
    <property type="entry name" value="LAL_C2"/>
    <property type="match status" value="1"/>
</dbReference>
<keyword evidence="1" id="KW-0436">Ligase</keyword>
<evidence type="ECO:0000256" key="1">
    <source>
        <dbReference type="ARBA" id="ARBA00022598"/>
    </source>
</evidence>
<organism evidence="6 7">
    <name type="scientific">Labedaea rhizosphaerae</name>
    <dbReference type="NCBI Taxonomy" id="598644"/>
    <lineage>
        <taxon>Bacteria</taxon>
        <taxon>Bacillati</taxon>
        <taxon>Actinomycetota</taxon>
        <taxon>Actinomycetes</taxon>
        <taxon>Pseudonocardiales</taxon>
        <taxon>Pseudonocardiaceae</taxon>
        <taxon>Labedaea</taxon>
    </lineage>
</organism>
<dbReference type="Gene3D" id="3.40.50.20">
    <property type="match status" value="1"/>
</dbReference>
<dbReference type="Pfam" id="PF18130">
    <property type="entry name" value="ATPgrasp_N"/>
    <property type="match status" value="1"/>
</dbReference>
<evidence type="ECO:0000256" key="3">
    <source>
        <dbReference type="ARBA" id="ARBA00022840"/>
    </source>
</evidence>
<keyword evidence="2 4" id="KW-0547">Nucleotide-binding</keyword>
<dbReference type="InterPro" id="IPR041472">
    <property type="entry name" value="BL00235/CARNS1_N"/>
</dbReference>